<dbReference type="EMBL" id="FORF01000005">
    <property type="protein sequence ID" value="SFI68726.1"/>
    <property type="molecule type" value="Genomic_DNA"/>
</dbReference>
<evidence type="ECO:0000313" key="2">
    <source>
        <dbReference type="EMBL" id="SFI68726.1"/>
    </source>
</evidence>
<evidence type="ECO:0000256" key="1">
    <source>
        <dbReference type="SAM" id="Phobius"/>
    </source>
</evidence>
<keyword evidence="1" id="KW-0812">Transmembrane</keyword>
<feature type="transmembrane region" description="Helical" evidence="1">
    <location>
        <begin position="53"/>
        <end position="77"/>
    </location>
</feature>
<dbReference type="Pfam" id="PF19600">
    <property type="entry name" value="DUF6105"/>
    <property type="match status" value="1"/>
</dbReference>
<accession>A0A1I3K8A5</accession>
<feature type="transmembrane region" description="Helical" evidence="1">
    <location>
        <begin position="12"/>
        <end position="33"/>
    </location>
</feature>
<reference evidence="3" key="1">
    <citation type="submission" date="2016-10" db="EMBL/GenBank/DDBJ databases">
        <authorList>
            <person name="Varghese N."/>
            <person name="Submissions S."/>
        </authorList>
    </citation>
    <scope>NUCLEOTIDE SEQUENCE [LARGE SCALE GENOMIC DNA]</scope>
    <source>
        <strain evidence="3">DSM 21857</strain>
    </source>
</reference>
<sequence length="109" mass="12872">MRYILIFWGLPMAIFWGWYFLSYYDINFGLLFFSRVVHDFAFEFYGDMLGIEAAAIPSMVARACLIDTALIFSIYAFRKRREIRNWWRGSQPNVIPDAKLEFGRVPPAE</sequence>
<organism evidence="2 3">
    <name type="scientific">Aquamicrobium aerolatum DSM 21857</name>
    <dbReference type="NCBI Taxonomy" id="1121003"/>
    <lineage>
        <taxon>Bacteria</taxon>
        <taxon>Pseudomonadati</taxon>
        <taxon>Pseudomonadota</taxon>
        <taxon>Alphaproteobacteria</taxon>
        <taxon>Hyphomicrobiales</taxon>
        <taxon>Phyllobacteriaceae</taxon>
        <taxon>Aerobium</taxon>
    </lineage>
</organism>
<dbReference type="InterPro" id="IPR046087">
    <property type="entry name" value="DUF6105"/>
</dbReference>
<keyword evidence="1" id="KW-1133">Transmembrane helix</keyword>
<name>A0A1I3K8A5_9HYPH</name>
<keyword evidence="3" id="KW-1185">Reference proteome</keyword>
<dbReference type="Proteomes" id="UP000242763">
    <property type="component" value="Unassembled WGS sequence"/>
</dbReference>
<proteinExistence type="predicted"/>
<dbReference type="AlphaFoldDB" id="A0A1I3K8A5"/>
<protein>
    <submittedName>
        <fullName evidence="2">Uncharacterized protein</fullName>
    </submittedName>
</protein>
<dbReference type="RefSeq" id="WP_091519586.1">
    <property type="nucleotide sequence ID" value="NZ_FORF01000005.1"/>
</dbReference>
<evidence type="ECO:0000313" key="3">
    <source>
        <dbReference type="Proteomes" id="UP000242763"/>
    </source>
</evidence>
<keyword evidence="1" id="KW-0472">Membrane</keyword>
<dbReference type="OrthoDB" id="7906687at2"/>
<gene>
    <name evidence="2" type="ORF">SAMN03080618_01093</name>
</gene>